<dbReference type="Proteomes" id="UP000607397">
    <property type="component" value="Unassembled WGS sequence"/>
</dbReference>
<dbReference type="AlphaFoldDB" id="A0A8K1ZYA1"/>
<protein>
    <submittedName>
        <fullName evidence="2">NTP transferase domain-containing protein</fullName>
    </submittedName>
</protein>
<dbReference type="RefSeq" id="WP_161824803.1">
    <property type="nucleotide sequence ID" value="NZ_WVIC01000011.1"/>
</dbReference>
<dbReference type="CDD" id="cd04181">
    <property type="entry name" value="NTP_transferase"/>
    <property type="match status" value="1"/>
</dbReference>
<dbReference type="Gene3D" id="3.90.550.10">
    <property type="entry name" value="Spore Coat Polysaccharide Biosynthesis Protein SpsA, Chain A"/>
    <property type="match status" value="1"/>
</dbReference>
<evidence type="ECO:0000313" key="3">
    <source>
        <dbReference type="Proteomes" id="UP000607397"/>
    </source>
</evidence>
<dbReference type="GO" id="GO:0031470">
    <property type="term" value="C:carboxysome"/>
    <property type="evidence" value="ECO:0007669"/>
    <property type="project" value="UniProtKB-ARBA"/>
</dbReference>
<dbReference type="Pfam" id="PF00483">
    <property type="entry name" value="NTP_transferase"/>
    <property type="match status" value="1"/>
</dbReference>
<dbReference type="GO" id="GO:0016740">
    <property type="term" value="F:transferase activity"/>
    <property type="evidence" value="ECO:0007669"/>
    <property type="project" value="UniProtKB-KW"/>
</dbReference>
<dbReference type="SUPFAM" id="SSF51161">
    <property type="entry name" value="Trimeric LpxA-like enzymes"/>
    <property type="match status" value="1"/>
</dbReference>
<dbReference type="SUPFAM" id="SSF53448">
    <property type="entry name" value="Nucleotide-diphospho-sugar transferases"/>
    <property type="match status" value="1"/>
</dbReference>
<evidence type="ECO:0000313" key="2">
    <source>
        <dbReference type="EMBL" id="NCJ06331.1"/>
    </source>
</evidence>
<comment type="caution">
    <text evidence="2">The sequence shown here is derived from an EMBL/GenBank/DDBJ whole genome shotgun (WGS) entry which is preliminary data.</text>
</comment>
<accession>A0A8K1ZYA1</accession>
<keyword evidence="2" id="KW-0808">Transferase</keyword>
<proteinExistence type="predicted"/>
<evidence type="ECO:0000259" key="1">
    <source>
        <dbReference type="Pfam" id="PF00483"/>
    </source>
</evidence>
<dbReference type="PANTHER" id="PTHR22572">
    <property type="entry name" value="SUGAR-1-PHOSPHATE GUANYL TRANSFERASE"/>
    <property type="match status" value="1"/>
</dbReference>
<dbReference type="InterPro" id="IPR011004">
    <property type="entry name" value="Trimer_LpxA-like_sf"/>
</dbReference>
<feature type="domain" description="Nucleotidyl transferase" evidence="1">
    <location>
        <begin position="3"/>
        <end position="244"/>
    </location>
</feature>
<dbReference type="Gene3D" id="2.160.10.10">
    <property type="entry name" value="Hexapeptide repeat proteins"/>
    <property type="match status" value="1"/>
</dbReference>
<sequence length="322" mass="35122">MQAVIIAGGKGTRLRPLTERSPKPMLPILDRPFLTWMVERCREAGVTDILMNIHYQAAQIESYFGTGEAWGVQIRYIQEHSPLDTAGAMKLAEPYFSGAPLIVFNADILTDLDLNALMQAHQDTQAKATLALARVADPTAFGLVELADPKNPHSATQPVVAFREKPTAEEAAALGINTINAGTYILNPEVFLAYEARQPLSFERTVFPNLLRDQKPVTGLIWAGYWMDLGTPAKYYQGQLDILQGQMPWRFETSIQKPIPQVWVSPSATIHADAQLAGPSFIGEQVRLGAGAVIPAGTIVGAHSFIDHPLTPGMYPPGTLVV</sequence>
<dbReference type="EMBL" id="WVIC01000011">
    <property type="protein sequence ID" value="NCJ06331.1"/>
    <property type="molecule type" value="Genomic_DNA"/>
</dbReference>
<name>A0A8K1ZYA1_9CYAN</name>
<dbReference type="InterPro" id="IPR050486">
    <property type="entry name" value="Mannose-1P_guanyltransferase"/>
</dbReference>
<reference evidence="2" key="1">
    <citation type="submission" date="2019-12" db="EMBL/GenBank/DDBJ databases">
        <title>High-Quality draft genome sequences of three cyanobacteria isolated from the limestone walls of the Old Cathedral of Coimbra.</title>
        <authorList>
            <person name="Tiago I."/>
            <person name="Soares F."/>
            <person name="Portugal A."/>
        </authorList>
    </citation>
    <scope>NUCLEOTIDE SEQUENCE [LARGE SCALE GENOMIC DNA]</scope>
    <source>
        <strain evidence="2">C</strain>
    </source>
</reference>
<dbReference type="InterPro" id="IPR029044">
    <property type="entry name" value="Nucleotide-diphossugar_trans"/>
</dbReference>
<dbReference type="GO" id="GO:0043886">
    <property type="term" value="F:structural constituent of carboxysome shell"/>
    <property type="evidence" value="ECO:0007669"/>
    <property type="project" value="UniProtKB-ARBA"/>
</dbReference>
<keyword evidence="3" id="KW-1185">Reference proteome</keyword>
<organism evidence="2 3">
    <name type="scientific">Petrachloros mirabilis ULC683</name>
    <dbReference type="NCBI Taxonomy" id="2781853"/>
    <lineage>
        <taxon>Bacteria</taxon>
        <taxon>Bacillati</taxon>
        <taxon>Cyanobacteriota</taxon>
        <taxon>Cyanophyceae</taxon>
        <taxon>Synechococcales</taxon>
        <taxon>Petrachlorosaceae</taxon>
        <taxon>Petrachloros</taxon>
        <taxon>Petrachloros mirabilis</taxon>
    </lineage>
</organism>
<dbReference type="InterPro" id="IPR005835">
    <property type="entry name" value="NTP_transferase_dom"/>
</dbReference>
<gene>
    <name evidence="2" type="ORF">GS597_07360</name>
</gene>